<keyword evidence="1" id="KW-0472">Membrane</keyword>
<feature type="transmembrane region" description="Helical" evidence="1">
    <location>
        <begin position="94"/>
        <end position="113"/>
    </location>
</feature>
<feature type="transmembrane region" description="Helical" evidence="1">
    <location>
        <begin position="7"/>
        <end position="27"/>
    </location>
</feature>
<sequence>MIDGSSLFLRQACISVALSTLIIYDYALRIDRELYMPMLRSNSFGSKIVSDVSVLLPDKLHPHRCTEGIVIGIPECWIHPPTAPLTWVNPVNNGVSLAFDAILLAMVMFRYFWQLREKQKQSPAIGLGGIMDLLVQHHLVYFGL</sequence>
<keyword evidence="1" id="KW-1133">Transmembrane helix</keyword>
<comment type="caution">
    <text evidence="2">The sequence shown here is derived from an EMBL/GenBank/DDBJ whole genome shotgun (WGS) entry which is preliminary data.</text>
</comment>
<gene>
    <name evidence="2" type="ORF">CONPUDRAFT_75285</name>
</gene>
<dbReference type="GeneID" id="19209315"/>
<evidence type="ECO:0000313" key="3">
    <source>
        <dbReference type="Proteomes" id="UP000053558"/>
    </source>
</evidence>
<keyword evidence="1" id="KW-0812">Transmembrane</keyword>
<organism evidence="2 3">
    <name type="scientific">Coniophora puteana (strain RWD-64-598)</name>
    <name type="common">Brown rot fungus</name>
    <dbReference type="NCBI Taxonomy" id="741705"/>
    <lineage>
        <taxon>Eukaryota</taxon>
        <taxon>Fungi</taxon>
        <taxon>Dikarya</taxon>
        <taxon>Basidiomycota</taxon>
        <taxon>Agaricomycotina</taxon>
        <taxon>Agaricomycetes</taxon>
        <taxon>Agaricomycetidae</taxon>
        <taxon>Boletales</taxon>
        <taxon>Coniophorineae</taxon>
        <taxon>Coniophoraceae</taxon>
        <taxon>Coniophora</taxon>
    </lineage>
</organism>
<evidence type="ECO:0000256" key="1">
    <source>
        <dbReference type="SAM" id="Phobius"/>
    </source>
</evidence>
<dbReference type="EMBL" id="JH711582">
    <property type="protein sequence ID" value="EIW78666.1"/>
    <property type="molecule type" value="Genomic_DNA"/>
</dbReference>
<reference evidence="3" key="1">
    <citation type="journal article" date="2012" name="Science">
        <title>The Paleozoic origin of enzymatic lignin decomposition reconstructed from 31 fungal genomes.</title>
        <authorList>
            <person name="Floudas D."/>
            <person name="Binder M."/>
            <person name="Riley R."/>
            <person name="Barry K."/>
            <person name="Blanchette R.A."/>
            <person name="Henrissat B."/>
            <person name="Martinez A.T."/>
            <person name="Otillar R."/>
            <person name="Spatafora J.W."/>
            <person name="Yadav J.S."/>
            <person name="Aerts A."/>
            <person name="Benoit I."/>
            <person name="Boyd A."/>
            <person name="Carlson A."/>
            <person name="Copeland A."/>
            <person name="Coutinho P.M."/>
            <person name="de Vries R.P."/>
            <person name="Ferreira P."/>
            <person name="Findley K."/>
            <person name="Foster B."/>
            <person name="Gaskell J."/>
            <person name="Glotzer D."/>
            <person name="Gorecki P."/>
            <person name="Heitman J."/>
            <person name="Hesse C."/>
            <person name="Hori C."/>
            <person name="Igarashi K."/>
            <person name="Jurgens J.A."/>
            <person name="Kallen N."/>
            <person name="Kersten P."/>
            <person name="Kohler A."/>
            <person name="Kuees U."/>
            <person name="Kumar T.K.A."/>
            <person name="Kuo A."/>
            <person name="LaButti K."/>
            <person name="Larrondo L.F."/>
            <person name="Lindquist E."/>
            <person name="Ling A."/>
            <person name="Lombard V."/>
            <person name="Lucas S."/>
            <person name="Lundell T."/>
            <person name="Martin R."/>
            <person name="McLaughlin D.J."/>
            <person name="Morgenstern I."/>
            <person name="Morin E."/>
            <person name="Murat C."/>
            <person name="Nagy L.G."/>
            <person name="Nolan M."/>
            <person name="Ohm R.A."/>
            <person name="Patyshakuliyeva A."/>
            <person name="Rokas A."/>
            <person name="Ruiz-Duenas F.J."/>
            <person name="Sabat G."/>
            <person name="Salamov A."/>
            <person name="Samejima M."/>
            <person name="Schmutz J."/>
            <person name="Slot J.C."/>
            <person name="St John F."/>
            <person name="Stenlid J."/>
            <person name="Sun H."/>
            <person name="Sun S."/>
            <person name="Syed K."/>
            <person name="Tsang A."/>
            <person name="Wiebenga A."/>
            <person name="Young D."/>
            <person name="Pisabarro A."/>
            <person name="Eastwood D.C."/>
            <person name="Martin F."/>
            <person name="Cullen D."/>
            <person name="Grigoriev I.V."/>
            <person name="Hibbett D.S."/>
        </authorList>
    </citation>
    <scope>NUCLEOTIDE SEQUENCE [LARGE SCALE GENOMIC DNA]</scope>
    <source>
        <strain evidence="3">RWD-64-598 SS2</strain>
    </source>
</reference>
<proteinExistence type="predicted"/>
<evidence type="ECO:0000313" key="2">
    <source>
        <dbReference type="EMBL" id="EIW78666.1"/>
    </source>
</evidence>
<dbReference type="KEGG" id="cput:CONPUDRAFT_75285"/>
<dbReference type="RefSeq" id="XP_007771182.1">
    <property type="nucleotide sequence ID" value="XM_007772992.1"/>
</dbReference>
<name>A0A5M3MI31_CONPW</name>
<keyword evidence="3" id="KW-1185">Reference proteome</keyword>
<dbReference type="Proteomes" id="UP000053558">
    <property type="component" value="Unassembled WGS sequence"/>
</dbReference>
<dbReference type="AlphaFoldDB" id="A0A5M3MI31"/>
<accession>A0A5M3MI31</accession>
<protein>
    <submittedName>
        <fullName evidence="2">Uncharacterized protein</fullName>
    </submittedName>
</protein>